<evidence type="ECO:0000313" key="7">
    <source>
        <dbReference type="Proteomes" id="UP000003806"/>
    </source>
</evidence>
<feature type="binding site" evidence="5">
    <location>
        <begin position="167"/>
        <end position="174"/>
    </location>
    <ligand>
        <name>ADP</name>
        <dbReference type="ChEBI" id="CHEBI:456216"/>
    </ligand>
</feature>
<name>H0UMI3_9BACT</name>
<evidence type="ECO:0000313" key="6">
    <source>
        <dbReference type="EMBL" id="EHM13686.1"/>
    </source>
</evidence>
<dbReference type="EMBL" id="CM001376">
    <property type="protein sequence ID" value="EHM13686.1"/>
    <property type="molecule type" value="Genomic_DNA"/>
</dbReference>
<dbReference type="PANTHER" id="PTHR31756:SF3">
    <property type="entry name" value="PYRUVATE, PHOSPHATE DIKINASE REGULATORY PROTEIN 1, CHLOROPLASTIC"/>
    <property type="match status" value="1"/>
</dbReference>
<comment type="function">
    <text evidence="5">Bifunctional serine/threonine kinase and phosphorylase involved in the regulation of the pyruvate, phosphate dikinase (PPDK) by catalyzing its phosphorylation/dephosphorylation.</text>
</comment>
<dbReference type="PANTHER" id="PTHR31756">
    <property type="entry name" value="PYRUVATE, PHOSPHATE DIKINASE REGULATORY PROTEIN 1, CHLOROPLASTIC"/>
    <property type="match status" value="1"/>
</dbReference>
<dbReference type="EC" id="2.7.11.32" evidence="5"/>
<dbReference type="Proteomes" id="UP000003806">
    <property type="component" value="Chromosome"/>
</dbReference>
<evidence type="ECO:0000256" key="1">
    <source>
        <dbReference type="ARBA" id="ARBA00022527"/>
    </source>
</evidence>
<dbReference type="GO" id="GO:0005524">
    <property type="term" value="F:ATP binding"/>
    <property type="evidence" value="ECO:0007669"/>
    <property type="project" value="InterPro"/>
</dbReference>
<dbReference type="Pfam" id="PF03618">
    <property type="entry name" value="Kinase-PPPase"/>
    <property type="match status" value="1"/>
</dbReference>
<dbReference type="NCBIfam" id="NF003742">
    <property type="entry name" value="PRK05339.1"/>
    <property type="match status" value="1"/>
</dbReference>
<organism evidence="6 7">
    <name type="scientific">Jonquetella anthropi DSM 22815</name>
    <dbReference type="NCBI Taxonomy" id="885272"/>
    <lineage>
        <taxon>Bacteria</taxon>
        <taxon>Thermotogati</taxon>
        <taxon>Synergistota</taxon>
        <taxon>Synergistia</taxon>
        <taxon>Synergistales</taxon>
        <taxon>Dethiosulfovibrionaceae</taxon>
        <taxon>Jonquetella</taxon>
    </lineage>
</organism>
<evidence type="ECO:0000256" key="3">
    <source>
        <dbReference type="ARBA" id="ARBA00022741"/>
    </source>
</evidence>
<keyword evidence="4 5" id="KW-0418">Kinase</keyword>
<dbReference type="HAMAP" id="MF_00921">
    <property type="entry name" value="PDRP"/>
    <property type="match status" value="1"/>
</dbReference>
<dbReference type="eggNOG" id="COG1806">
    <property type="taxonomic scope" value="Bacteria"/>
</dbReference>
<evidence type="ECO:0000256" key="5">
    <source>
        <dbReference type="HAMAP-Rule" id="MF_00921"/>
    </source>
</evidence>
<sequence length="305" mass="33668">MTEGRAKDFEFFTISSSEPVDHQIFVVSDFTGETASSTTRAALRQFTGDNVALRRFRNVRDPEQIVKICDLAKAQKAMVVATLVAQSMRDRMTLEATARSLVFVDLVGPLLDGISSTIGQAPMGQPGSDHNLDEEYFRRVKAIEYSSTCDDGSNPALLPEADLVIVGVSRTCKTPLSMYLANKGLRTANVPLVPELDPPEELFRVTPGRVIGLVIAPEALMKIRRDRLVMLGLDPQRASYAQMERVSLELSYARHVMERLGAYVVDVTGRALEETAQEILEYFRTREEELASASGDRAGRKVSPA</sequence>
<gene>
    <name evidence="6" type="ORF">JonanDRAFT_1322</name>
</gene>
<evidence type="ECO:0000256" key="4">
    <source>
        <dbReference type="ARBA" id="ARBA00022777"/>
    </source>
</evidence>
<protein>
    <recommendedName>
        <fullName evidence="5">Putative pyruvate, phosphate dikinase regulatory protein</fullName>
        <shortName evidence="5">PPDK regulatory protein</shortName>
        <ecNumber evidence="5">2.7.11.32</ecNumber>
        <ecNumber evidence="5">2.7.4.27</ecNumber>
    </recommendedName>
</protein>
<keyword evidence="3 5" id="KW-0547">Nucleotide-binding</keyword>
<keyword evidence="7" id="KW-1185">Reference proteome</keyword>
<accession>H0UMI3</accession>
<dbReference type="OrthoDB" id="9782201at2"/>
<dbReference type="HOGENOM" id="CLU_046206_2_1_0"/>
<dbReference type="InterPro" id="IPR005177">
    <property type="entry name" value="Kinase-pyrophosphorylase"/>
</dbReference>
<evidence type="ECO:0000256" key="2">
    <source>
        <dbReference type="ARBA" id="ARBA00022679"/>
    </source>
</evidence>
<dbReference type="GO" id="GO:0043531">
    <property type="term" value="F:ADP binding"/>
    <property type="evidence" value="ECO:0007669"/>
    <property type="project" value="UniProtKB-UniRule"/>
</dbReference>
<dbReference type="AlphaFoldDB" id="H0UMI3"/>
<dbReference type="GO" id="GO:0016776">
    <property type="term" value="F:phosphotransferase activity, phosphate group as acceptor"/>
    <property type="evidence" value="ECO:0007669"/>
    <property type="project" value="UniProtKB-UniRule"/>
</dbReference>
<proteinExistence type="inferred from homology"/>
<comment type="similarity">
    <text evidence="5">Belongs to the pyruvate, phosphate/water dikinase regulatory protein family. PDRP subfamily.</text>
</comment>
<dbReference type="GO" id="GO:0004674">
    <property type="term" value="F:protein serine/threonine kinase activity"/>
    <property type="evidence" value="ECO:0007669"/>
    <property type="project" value="UniProtKB-UniRule"/>
</dbReference>
<dbReference type="EC" id="2.7.4.27" evidence="5"/>
<dbReference type="RefSeq" id="WP_008521772.1">
    <property type="nucleotide sequence ID" value="NZ_CM001376.1"/>
</dbReference>
<comment type="catalytic activity">
    <reaction evidence="5">
        <text>N(tele)-phospho-L-histidyl/O-phospho-L-threonyl-[pyruvate, phosphate dikinase] + phosphate + H(+) = N(tele)-phospho-L-histidyl/L-threonyl-[pyruvate, phosphate dikinase] + diphosphate</text>
        <dbReference type="Rhea" id="RHEA:43696"/>
        <dbReference type="Rhea" id="RHEA-COMP:10650"/>
        <dbReference type="Rhea" id="RHEA-COMP:10651"/>
        <dbReference type="ChEBI" id="CHEBI:15378"/>
        <dbReference type="ChEBI" id="CHEBI:30013"/>
        <dbReference type="ChEBI" id="CHEBI:33019"/>
        <dbReference type="ChEBI" id="CHEBI:43474"/>
        <dbReference type="ChEBI" id="CHEBI:61977"/>
        <dbReference type="ChEBI" id="CHEBI:83586"/>
        <dbReference type="EC" id="2.7.4.27"/>
    </reaction>
</comment>
<dbReference type="STRING" id="885272.JonanDRAFT_1322"/>
<reference evidence="6 7" key="1">
    <citation type="submission" date="2011-11" db="EMBL/GenBank/DDBJ databases">
        <title>The Noncontiguous Finished genome of Jonquetella anthropi DSM 22815.</title>
        <authorList>
            <consortium name="US DOE Joint Genome Institute (JGI-PGF)"/>
            <person name="Lucas S."/>
            <person name="Copeland A."/>
            <person name="Lapidus A."/>
            <person name="Glavina del Rio T."/>
            <person name="Dalin E."/>
            <person name="Tice H."/>
            <person name="Bruce D."/>
            <person name="Goodwin L."/>
            <person name="Pitluck S."/>
            <person name="Peters L."/>
            <person name="Mikhailova N."/>
            <person name="Held B."/>
            <person name="Kyrpides N."/>
            <person name="Mavromatis K."/>
            <person name="Ivanova N."/>
            <person name="Markowitz V."/>
            <person name="Cheng J.-F."/>
            <person name="Hugenholtz P."/>
            <person name="Woyke T."/>
            <person name="Wu D."/>
            <person name="Gronow S."/>
            <person name="Wellnitz S."/>
            <person name="Brambilla E."/>
            <person name="Klenk H.-P."/>
            <person name="Eisen J.A."/>
        </authorList>
    </citation>
    <scope>NUCLEOTIDE SEQUENCE [LARGE SCALE GENOMIC DNA]</scope>
    <source>
        <strain evidence="6 7">DSM 22815</strain>
    </source>
</reference>
<comment type="catalytic activity">
    <reaction evidence="5">
        <text>N(tele)-phospho-L-histidyl/L-threonyl-[pyruvate, phosphate dikinase] + ADP = N(tele)-phospho-L-histidyl/O-phospho-L-threonyl-[pyruvate, phosphate dikinase] + AMP + H(+)</text>
        <dbReference type="Rhea" id="RHEA:43692"/>
        <dbReference type="Rhea" id="RHEA-COMP:10650"/>
        <dbReference type="Rhea" id="RHEA-COMP:10651"/>
        <dbReference type="ChEBI" id="CHEBI:15378"/>
        <dbReference type="ChEBI" id="CHEBI:30013"/>
        <dbReference type="ChEBI" id="CHEBI:61977"/>
        <dbReference type="ChEBI" id="CHEBI:83586"/>
        <dbReference type="ChEBI" id="CHEBI:456215"/>
        <dbReference type="ChEBI" id="CHEBI:456216"/>
        <dbReference type="EC" id="2.7.11.32"/>
    </reaction>
</comment>
<keyword evidence="1 5" id="KW-0723">Serine/threonine-protein kinase</keyword>
<dbReference type="InterPro" id="IPR026565">
    <property type="entry name" value="PPDK_reg"/>
</dbReference>
<keyword evidence="2 5" id="KW-0808">Transferase</keyword>